<evidence type="ECO:0000313" key="2">
    <source>
        <dbReference type="EMBL" id="VEI75055.1"/>
    </source>
</evidence>
<name>A0A448T5B7_SERFO</name>
<dbReference type="EMBL" id="LR134492">
    <property type="protein sequence ID" value="VEI75055.1"/>
    <property type="molecule type" value="Genomic_DNA"/>
</dbReference>
<feature type="region of interest" description="Disordered" evidence="1">
    <location>
        <begin position="1"/>
        <end position="49"/>
    </location>
</feature>
<gene>
    <name evidence="2" type="ORF">NCTC13193_04834</name>
</gene>
<dbReference type="AlphaFoldDB" id="A0A448T5B7"/>
<organism evidence="2 3">
    <name type="scientific">Serratia fonticola</name>
    <dbReference type="NCBI Taxonomy" id="47917"/>
    <lineage>
        <taxon>Bacteria</taxon>
        <taxon>Pseudomonadati</taxon>
        <taxon>Pseudomonadota</taxon>
        <taxon>Gammaproteobacteria</taxon>
        <taxon>Enterobacterales</taxon>
        <taxon>Yersiniaceae</taxon>
        <taxon>Serratia</taxon>
    </lineage>
</organism>
<reference evidence="2 3" key="1">
    <citation type="submission" date="2018-12" db="EMBL/GenBank/DDBJ databases">
        <authorList>
            <consortium name="Pathogen Informatics"/>
        </authorList>
    </citation>
    <scope>NUCLEOTIDE SEQUENCE [LARGE SCALE GENOMIC DNA]</scope>
    <source>
        <strain evidence="2 3">NCTC13193</strain>
    </source>
</reference>
<protein>
    <submittedName>
        <fullName evidence="2">Uncharacterized protein</fullName>
    </submittedName>
</protein>
<dbReference type="Proteomes" id="UP000270487">
    <property type="component" value="Chromosome"/>
</dbReference>
<evidence type="ECO:0000313" key="3">
    <source>
        <dbReference type="Proteomes" id="UP000270487"/>
    </source>
</evidence>
<evidence type="ECO:0000256" key="1">
    <source>
        <dbReference type="SAM" id="MobiDB-lite"/>
    </source>
</evidence>
<proteinExistence type="predicted"/>
<sequence>MLIIVAPHHNPLPQGEGASSVSWVGQKPICGTGKSSPSPQKGEETSSVL</sequence>
<feature type="compositionally biased region" description="Polar residues" evidence="1">
    <location>
        <begin position="33"/>
        <end position="49"/>
    </location>
</feature>
<accession>A0A448T5B7</accession>